<proteinExistence type="predicted"/>
<comment type="caution">
    <text evidence="1">The sequence shown here is derived from an EMBL/GenBank/DDBJ whole genome shotgun (WGS) entry which is preliminary data.</text>
</comment>
<gene>
    <name evidence="1" type="ORF">NQ317_018863</name>
</gene>
<dbReference type="InterPro" id="IPR012337">
    <property type="entry name" value="RNaseH-like_sf"/>
</dbReference>
<keyword evidence="2" id="KW-1185">Reference proteome</keyword>
<dbReference type="EMBL" id="JAPWTJ010002043">
    <property type="protein sequence ID" value="KAJ8968204.1"/>
    <property type="molecule type" value="Genomic_DNA"/>
</dbReference>
<evidence type="ECO:0000313" key="1">
    <source>
        <dbReference type="EMBL" id="KAJ8968204.1"/>
    </source>
</evidence>
<dbReference type="CDD" id="cd09276">
    <property type="entry name" value="Rnase_HI_RT_non_LTR"/>
    <property type="match status" value="1"/>
</dbReference>
<protein>
    <submittedName>
        <fullName evidence="1">Uncharacterized protein</fullName>
    </submittedName>
</protein>
<name>A0ABQ9IXZ2_9CUCU</name>
<evidence type="ECO:0000313" key="2">
    <source>
        <dbReference type="Proteomes" id="UP001162164"/>
    </source>
</evidence>
<reference evidence="1" key="1">
    <citation type="journal article" date="2023" name="Insect Mol. Biol.">
        <title>Genome sequencing provides insights into the evolution of gene families encoding plant cell wall-degrading enzymes in longhorned beetles.</title>
        <authorList>
            <person name="Shin N.R."/>
            <person name="Okamura Y."/>
            <person name="Kirsch R."/>
            <person name="Pauchet Y."/>
        </authorList>
    </citation>
    <scope>NUCLEOTIDE SEQUENCE</scope>
    <source>
        <strain evidence="1">MMC_N1</strain>
    </source>
</reference>
<dbReference type="SUPFAM" id="SSF53098">
    <property type="entry name" value="Ribonuclease H-like"/>
    <property type="match status" value="1"/>
</dbReference>
<sequence>MDGLMERLTFEAFASVLQTRRWCKETGLSQSKQNRDVLFTKKRNIEKFRAPLMYGKPLTLVEEVKYLGLSGAGLCLEGRDVEQSFALGSYATVFQAEVFAILMTAHKEEVRNCPEQKIVICSDSKAALQAICAPRTKSALAQECGDALKQLASQKEVTLVWVPGHTSRRFIHSCPPEVGVVSNRRVRFNTSAIYDFFLLRREQSGSREPCQGPEPFLGISRRYANKALDSWAYKTLENNWRRDGGCRQAHDLIARPSKTATAWLLGRSRRTLNLLVGILTGHCRLNRHLSLMGIEQNPICPKCEMEEETSLHFLGQCTALGRLRHDVFGASELRREEVGSLRWTDILIFIKRSGRFAQDQGRVGGG</sequence>
<dbReference type="InterPro" id="IPR036397">
    <property type="entry name" value="RNaseH_sf"/>
</dbReference>
<accession>A0ABQ9IXZ2</accession>
<dbReference type="Gene3D" id="3.30.420.10">
    <property type="entry name" value="Ribonuclease H-like superfamily/Ribonuclease H"/>
    <property type="match status" value="1"/>
</dbReference>
<dbReference type="Proteomes" id="UP001162164">
    <property type="component" value="Unassembled WGS sequence"/>
</dbReference>
<organism evidence="1 2">
    <name type="scientific">Molorchus minor</name>
    <dbReference type="NCBI Taxonomy" id="1323400"/>
    <lineage>
        <taxon>Eukaryota</taxon>
        <taxon>Metazoa</taxon>
        <taxon>Ecdysozoa</taxon>
        <taxon>Arthropoda</taxon>
        <taxon>Hexapoda</taxon>
        <taxon>Insecta</taxon>
        <taxon>Pterygota</taxon>
        <taxon>Neoptera</taxon>
        <taxon>Endopterygota</taxon>
        <taxon>Coleoptera</taxon>
        <taxon>Polyphaga</taxon>
        <taxon>Cucujiformia</taxon>
        <taxon>Chrysomeloidea</taxon>
        <taxon>Cerambycidae</taxon>
        <taxon>Lamiinae</taxon>
        <taxon>Monochamini</taxon>
        <taxon>Molorchus</taxon>
    </lineage>
</organism>